<dbReference type="CDD" id="cd13128">
    <property type="entry name" value="MATE_Wzx_like"/>
    <property type="match status" value="1"/>
</dbReference>
<dbReference type="Proteomes" id="UP000177942">
    <property type="component" value="Unassembled WGS sequence"/>
</dbReference>
<feature type="transmembrane region" description="Helical" evidence="6">
    <location>
        <begin position="394"/>
        <end position="412"/>
    </location>
</feature>
<proteinExistence type="predicted"/>
<feature type="transmembrane region" description="Helical" evidence="6">
    <location>
        <begin position="97"/>
        <end position="118"/>
    </location>
</feature>
<evidence type="ECO:0000256" key="2">
    <source>
        <dbReference type="ARBA" id="ARBA00022475"/>
    </source>
</evidence>
<feature type="transmembrane region" description="Helical" evidence="6">
    <location>
        <begin position="307"/>
        <end position="330"/>
    </location>
</feature>
<feature type="transmembrane region" description="Helical" evidence="6">
    <location>
        <begin position="156"/>
        <end position="178"/>
    </location>
</feature>
<dbReference type="EMBL" id="MHJJ01000002">
    <property type="protein sequence ID" value="OGY66346.1"/>
    <property type="molecule type" value="Genomic_DNA"/>
</dbReference>
<protein>
    <submittedName>
        <fullName evidence="7">Uncharacterized protein</fullName>
    </submittedName>
</protein>
<name>A0A1G1ZQ83_9BACT</name>
<feature type="transmembrane region" description="Helical" evidence="6">
    <location>
        <begin position="55"/>
        <end position="77"/>
    </location>
</feature>
<feature type="transmembrane region" description="Helical" evidence="6">
    <location>
        <begin position="225"/>
        <end position="251"/>
    </location>
</feature>
<keyword evidence="5 6" id="KW-0472">Membrane</keyword>
<evidence type="ECO:0000313" key="8">
    <source>
        <dbReference type="Proteomes" id="UP000177942"/>
    </source>
</evidence>
<evidence type="ECO:0000256" key="3">
    <source>
        <dbReference type="ARBA" id="ARBA00022692"/>
    </source>
</evidence>
<organism evidence="7 8">
    <name type="scientific">Candidatus Harrisonbacteria bacterium RIFCSPLOWO2_01_FULL_44_18</name>
    <dbReference type="NCBI Taxonomy" id="1798407"/>
    <lineage>
        <taxon>Bacteria</taxon>
        <taxon>Candidatus Harrisoniibacteriota</taxon>
    </lineage>
</organism>
<evidence type="ECO:0000313" key="7">
    <source>
        <dbReference type="EMBL" id="OGY66346.1"/>
    </source>
</evidence>
<feature type="transmembrane region" description="Helical" evidence="6">
    <location>
        <begin position="336"/>
        <end position="358"/>
    </location>
</feature>
<feature type="transmembrane region" description="Helical" evidence="6">
    <location>
        <begin position="266"/>
        <end position="286"/>
    </location>
</feature>
<dbReference type="GO" id="GO:0005886">
    <property type="term" value="C:plasma membrane"/>
    <property type="evidence" value="ECO:0007669"/>
    <property type="project" value="UniProtKB-SubCell"/>
</dbReference>
<gene>
    <name evidence="7" type="ORF">A3A16_00345</name>
</gene>
<feature type="transmembrane region" description="Helical" evidence="6">
    <location>
        <begin position="370"/>
        <end position="388"/>
    </location>
</feature>
<dbReference type="PANTHER" id="PTHR30250">
    <property type="entry name" value="PST FAMILY PREDICTED COLANIC ACID TRANSPORTER"/>
    <property type="match status" value="1"/>
</dbReference>
<dbReference type="STRING" id="1798407.A3A16_00345"/>
<keyword evidence="2" id="KW-1003">Cell membrane</keyword>
<dbReference type="InterPro" id="IPR050833">
    <property type="entry name" value="Poly_Biosynth_Transport"/>
</dbReference>
<evidence type="ECO:0000256" key="6">
    <source>
        <dbReference type="SAM" id="Phobius"/>
    </source>
</evidence>
<accession>A0A1G1ZQ83</accession>
<feature type="transmembrane region" description="Helical" evidence="6">
    <location>
        <begin position="184"/>
        <end position="204"/>
    </location>
</feature>
<comment type="caution">
    <text evidence="7">The sequence shown here is derived from an EMBL/GenBank/DDBJ whole genome shotgun (WGS) entry which is preliminary data.</text>
</comment>
<comment type="subcellular location">
    <subcellularLocation>
        <location evidence="1">Cell membrane</location>
        <topology evidence="1">Multi-pass membrane protein</topology>
    </subcellularLocation>
</comment>
<evidence type="ECO:0000256" key="1">
    <source>
        <dbReference type="ARBA" id="ARBA00004651"/>
    </source>
</evidence>
<evidence type="ECO:0000256" key="4">
    <source>
        <dbReference type="ARBA" id="ARBA00022989"/>
    </source>
</evidence>
<reference evidence="7 8" key="1">
    <citation type="journal article" date="2016" name="Nat. Commun.">
        <title>Thousands of microbial genomes shed light on interconnected biogeochemical processes in an aquifer system.</title>
        <authorList>
            <person name="Anantharaman K."/>
            <person name="Brown C.T."/>
            <person name="Hug L.A."/>
            <person name="Sharon I."/>
            <person name="Castelle C.J."/>
            <person name="Probst A.J."/>
            <person name="Thomas B.C."/>
            <person name="Singh A."/>
            <person name="Wilkins M.J."/>
            <person name="Karaoz U."/>
            <person name="Brodie E.L."/>
            <person name="Williams K.H."/>
            <person name="Hubbard S.S."/>
            <person name="Banfield J.F."/>
        </authorList>
    </citation>
    <scope>NUCLEOTIDE SEQUENCE [LARGE SCALE GENOMIC DNA]</scope>
</reference>
<feature type="transmembrane region" description="Helical" evidence="6">
    <location>
        <begin position="124"/>
        <end position="144"/>
    </location>
</feature>
<dbReference type="AlphaFoldDB" id="A0A1G1ZQ83"/>
<dbReference type="InterPro" id="IPR002797">
    <property type="entry name" value="Polysacc_synth"/>
</dbReference>
<dbReference type="PANTHER" id="PTHR30250:SF11">
    <property type="entry name" value="O-ANTIGEN TRANSPORTER-RELATED"/>
    <property type="match status" value="1"/>
</dbReference>
<feature type="transmembrane region" description="Helical" evidence="6">
    <location>
        <begin position="31"/>
        <end position="49"/>
    </location>
</feature>
<keyword evidence="4 6" id="KW-1133">Transmembrane helix</keyword>
<evidence type="ECO:0000256" key="5">
    <source>
        <dbReference type="ARBA" id="ARBA00023136"/>
    </source>
</evidence>
<dbReference type="Pfam" id="PF01943">
    <property type="entry name" value="Polysacc_synt"/>
    <property type="match status" value="1"/>
</dbReference>
<sequence>MFSRIQDWLLNNKTVGQTVAKNTFWLFSGQLISRLLRAAIVIYAARVLGASSWGAFSYALGIATFLTIFSDIGINALITKEATRNPQLKDQYVSTAFFTKLGLLSILILSVIIFFPYLTKIEEAAVIMPILIFVFAFDTLRDLGSAVSRALEKMQIEAGVTIFTNFAIVALGFLFLTANQTSQSLAFAYALGSALGLAAIFYTLRSHFNNIFKNFNKSLVKPILATAWPFGLMALMGAIMLNTDIIMLGWLRSPAEVGYYSVAQKLIQLLYVLPALLATSIFPIMARLSKSDPQQVKNILEKSVATVLLISIPVVILGIAFAPLIINILFGAEYSPAILTFQILMATILIVYPSTLIGNAIFAYDQQKSFITFVLTAAIGNVVFNFLLIPPLGIEGAAISTIFTQLITNALIWRKAKKITGFCVTKFRISA</sequence>
<keyword evidence="3 6" id="KW-0812">Transmembrane</keyword>